<feature type="signal peptide" evidence="8">
    <location>
        <begin position="1"/>
        <end position="18"/>
    </location>
</feature>
<keyword evidence="5" id="KW-0539">Nucleus</keyword>
<feature type="region of interest" description="Disordered" evidence="6">
    <location>
        <begin position="124"/>
        <end position="165"/>
    </location>
</feature>
<dbReference type="InterPro" id="IPR012677">
    <property type="entry name" value="Nucleotide-bd_a/b_plait_sf"/>
</dbReference>
<keyword evidence="7" id="KW-0812">Transmembrane</keyword>
<organism evidence="10 11">
    <name type="scientific">Nannochloropsis salina CCMP1776</name>
    <dbReference type="NCBI Taxonomy" id="1027361"/>
    <lineage>
        <taxon>Eukaryota</taxon>
        <taxon>Sar</taxon>
        <taxon>Stramenopiles</taxon>
        <taxon>Ochrophyta</taxon>
        <taxon>Eustigmatophyceae</taxon>
        <taxon>Eustigmatales</taxon>
        <taxon>Monodopsidaceae</taxon>
        <taxon>Microchloropsis</taxon>
        <taxon>Microchloropsis salina</taxon>
    </lineage>
</organism>
<feature type="domain" description="RRM Nup35-type" evidence="9">
    <location>
        <begin position="195"/>
        <end position="282"/>
    </location>
</feature>
<dbReference type="Pfam" id="PF05172">
    <property type="entry name" value="RRM_Nup35"/>
    <property type="match status" value="1"/>
</dbReference>
<evidence type="ECO:0000256" key="3">
    <source>
        <dbReference type="ARBA" id="ARBA00023010"/>
    </source>
</evidence>
<evidence type="ECO:0000313" key="10">
    <source>
        <dbReference type="EMBL" id="TFJ81237.1"/>
    </source>
</evidence>
<feature type="transmembrane region" description="Helical" evidence="7">
    <location>
        <begin position="40"/>
        <end position="57"/>
    </location>
</feature>
<keyword evidence="7" id="KW-1133">Transmembrane helix</keyword>
<dbReference type="GO" id="GO:0005643">
    <property type="term" value="C:nuclear pore"/>
    <property type="evidence" value="ECO:0007669"/>
    <property type="project" value="UniProtKB-SubCell"/>
</dbReference>
<dbReference type="GO" id="GO:0015031">
    <property type="term" value="P:protein transport"/>
    <property type="evidence" value="ECO:0007669"/>
    <property type="project" value="UniProtKB-KW"/>
</dbReference>
<comment type="subcellular location">
    <subcellularLocation>
        <location evidence="1">Nucleus</location>
        <location evidence="1">Nuclear pore complex</location>
    </subcellularLocation>
</comment>
<keyword evidence="7" id="KW-0472">Membrane</keyword>
<evidence type="ECO:0000259" key="9">
    <source>
        <dbReference type="PROSITE" id="PS51472"/>
    </source>
</evidence>
<feature type="chain" id="PRO_5020037564" description="RRM Nup35-type domain-containing protein" evidence="8">
    <location>
        <begin position="19"/>
        <end position="375"/>
    </location>
</feature>
<proteinExistence type="predicted"/>
<keyword evidence="5" id="KW-0813">Transport</keyword>
<dbReference type="GO" id="GO:0051028">
    <property type="term" value="P:mRNA transport"/>
    <property type="evidence" value="ECO:0007669"/>
    <property type="project" value="UniProtKB-UniRule"/>
</dbReference>
<reference evidence="10 11" key="1">
    <citation type="submission" date="2019-01" db="EMBL/GenBank/DDBJ databases">
        <title>Nuclear Genome Assembly of the Microalgal Biofuel strain Nannochloropsis salina CCMP1776.</title>
        <authorList>
            <person name="Hovde B."/>
        </authorList>
    </citation>
    <scope>NUCLEOTIDE SEQUENCE [LARGE SCALE GENOMIC DNA]</scope>
    <source>
        <strain evidence="10 11">CCMP1776</strain>
    </source>
</reference>
<protein>
    <recommendedName>
        <fullName evidence="9">RRM Nup35-type domain-containing protein</fullName>
    </recommendedName>
</protein>
<evidence type="ECO:0000256" key="2">
    <source>
        <dbReference type="ARBA" id="ARBA00022927"/>
    </source>
</evidence>
<dbReference type="PROSITE" id="PS51472">
    <property type="entry name" value="RRM_NUP35"/>
    <property type="match status" value="1"/>
</dbReference>
<dbReference type="GO" id="GO:0003676">
    <property type="term" value="F:nucleic acid binding"/>
    <property type="evidence" value="ECO:0007669"/>
    <property type="project" value="InterPro"/>
</dbReference>
<evidence type="ECO:0000256" key="6">
    <source>
        <dbReference type="SAM" id="MobiDB-lite"/>
    </source>
</evidence>
<dbReference type="InterPro" id="IPR035979">
    <property type="entry name" value="RBD_domain_sf"/>
</dbReference>
<gene>
    <name evidence="10" type="ORF">NSK_007454</name>
</gene>
<keyword evidence="4 5" id="KW-0906">Nuclear pore complex</keyword>
<evidence type="ECO:0000256" key="8">
    <source>
        <dbReference type="SAM" id="SignalP"/>
    </source>
</evidence>
<name>A0A4D9CT89_9STRA</name>
<dbReference type="InterPro" id="IPR007846">
    <property type="entry name" value="RRM_NUP35_dom"/>
</dbReference>
<accession>A0A4D9CT89</accession>
<dbReference type="Proteomes" id="UP000355283">
    <property type="component" value="Unassembled WGS sequence"/>
</dbReference>
<feature type="transmembrane region" description="Helical" evidence="7">
    <location>
        <begin position="77"/>
        <end position="100"/>
    </location>
</feature>
<evidence type="ECO:0000313" key="11">
    <source>
        <dbReference type="Proteomes" id="UP000355283"/>
    </source>
</evidence>
<sequence>MSMLLTWALAAQVSEVVTMEAFTDSLLWEYPQHGRLRLNAVIFFLAFLVSAGIGLSAKLKSSDYVPLVLTSRGRPLFVIRLFEWMVTVPMLLSLIGLLPYSPPRGVSSSSVSTGLAAAHIGTAAAGSGQKGGKGSRRTSFEEAPPTESLTDLLDDPDPGRNSRLAVPARTKPAPLATLRDPDQDASRWGAAVGQSAWACWVLVFGFPRELRETVLGRFALYGSIKASRAEGNWLLLEYATRAEAEKAAAQNGSLLQTGGVPSRAAAGLVLGAQRVTPEVVRRLGLAMRLEGEVELLSRPNRGRGSLQASYELAEGEAVLRHRRSLTGRGKGDLQHQKSNLEGSLINDSDLLKSPAVERSVWFMLWIFVCRLLGWR</sequence>
<dbReference type="AlphaFoldDB" id="A0A4D9CT89"/>
<evidence type="ECO:0000256" key="5">
    <source>
        <dbReference type="PROSITE-ProRule" id="PRU00804"/>
    </source>
</evidence>
<keyword evidence="5" id="KW-0509">mRNA transport</keyword>
<keyword evidence="11" id="KW-1185">Reference proteome</keyword>
<dbReference type="Gene3D" id="3.30.70.330">
    <property type="match status" value="1"/>
</dbReference>
<dbReference type="SUPFAM" id="SSF54928">
    <property type="entry name" value="RNA-binding domain, RBD"/>
    <property type="match status" value="1"/>
</dbReference>
<evidence type="ECO:0000256" key="7">
    <source>
        <dbReference type="SAM" id="Phobius"/>
    </source>
</evidence>
<keyword evidence="3" id="KW-0811">Translocation</keyword>
<comment type="caution">
    <text evidence="10">The sequence shown here is derived from an EMBL/GenBank/DDBJ whole genome shotgun (WGS) entry which is preliminary data.</text>
</comment>
<keyword evidence="2" id="KW-0653">Protein transport</keyword>
<dbReference type="EMBL" id="SDOX01000131">
    <property type="protein sequence ID" value="TFJ81237.1"/>
    <property type="molecule type" value="Genomic_DNA"/>
</dbReference>
<evidence type="ECO:0000256" key="4">
    <source>
        <dbReference type="ARBA" id="ARBA00023132"/>
    </source>
</evidence>
<evidence type="ECO:0000256" key="1">
    <source>
        <dbReference type="ARBA" id="ARBA00004567"/>
    </source>
</evidence>
<keyword evidence="8" id="KW-0732">Signal</keyword>